<feature type="domain" description="Methionyl/Leucyl tRNA synthetase" evidence="12">
    <location>
        <begin position="38"/>
        <end position="184"/>
    </location>
</feature>
<dbReference type="Pfam" id="PF09334">
    <property type="entry name" value="tRNA-synt_1g"/>
    <property type="match status" value="2"/>
</dbReference>
<dbReference type="FunFam" id="3.40.50.620:FF:000056">
    <property type="entry name" value="Leucine--tRNA ligase"/>
    <property type="match status" value="1"/>
</dbReference>
<dbReference type="GO" id="GO:0005829">
    <property type="term" value="C:cytosol"/>
    <property type="evidence" value="ECO:0007669"/>
    <property type="project" value="TreeGrafter"/>
</dbReference>
<evidence type="ECO:0000256" key="8">
    <source>
        <dbReference type="ARBA" id="ARBA00047469"/>
    </source>
</evidence>
<dbReference type="Pfam" id="PF13603">
    <property type="entry name" value="tRNA-synt_1_2"/>
    <property type="match status" value="1"/>
</dbReference>
<evidence type="ECO:0000259" key="13">
    <source>
        <dbReference type="Pfam" id="PF13603"/>
    </source>
</evidence>
<keyword evidence="2 9" id="KW-0963">Cytoplasm</keyword>
<dbReference type="Gene3D" id="3.40.50.620">
    <property type="entry name" value="HUPs"/>
    <property type="match status" value="2"/>
</dbReference>
<dbReference type="HAMAP" id="MF_00049_B">
    <property type="entry name" value="Leu_tRNA_synth_B"/>
    <property type="match status" value="1"/>
</dbReference>
<dbReference type="Gene3D" id="3.10.20.590">
    <property type="match status" value="1"/>
</dbReference>
<dbReference type="GO" id="GO:0004823">
    <property type="term" value="F:leucine-tRNA ligase activity"/>
    <property type="evidence" value="ECO:0007669"/>
    <property type="project" value="UniProtKB-UniRule"/>
</dbReference>
<dbReference type="Gene3D" id="1.10.730.10">
    <property type="entry name" value="Isoleucyl-tRNA Synthetase, Domain 1"/>
    <property type="match status" value="2"/>
</dbReference>
<keyword evidence="5 9" id="KW-0067">ATP-binding</keyword>
<dbReference type="InterPro" id="IPR009008">
    <property type="entry name" value="Val/Leu/Ile-tRNA-synth_edit"/>
</dbReference>
<dbReference type="NCBIfam" id="TIGR00396">
    <property type="entry name" value="leuS_bact"/>
    <property type="match status" value="1"/>
</dbReference>
<dbReference type="GeneID" id="28662396"/>
<evidence type="ECO:0000313" key="15">
    <source>
        <dbReference type="Proteomes" id="UP000066049"/>
    </source>
</evidence>
<dbReference type="GO" id="GO:0006429">
    <property type="term" value="P:leucyl-tRNA aminoacylation"/>
    <property type="evidence" value="ECO:0007669"/>
    <property type="project" value="UniProtKB-UniRule"/>
</dbReference>
<dbReference type="AlphaFoldDB" id="A0A0M4TAZ4"/>
<feature type="domain" description="Methionyl/Valyl/Leucyl/Isoleucyl-tRNA synthetase anticodon-binding" evidence="11">
    <location>
        <begin position="671"/>
        <end position="783"/>
    </location>
</feature>
<evidence type="ECO:0000259" key="12">
    <source>
        <dbReference type="Pfam" id="PF09334"/>
    </source>
</evidence>
<evidence type="ECO:0000256" key="2">
    <source>
        <dbReference type="ARBA" id="ARBA00022490"/>
    </source>
</evidence>
<dbReference type="Proteomes" id="UP000066049">
    <property type="component" value="Chromosome"/>
</dbReference>
<keyword evidence="3 9" id="KW-0436">Ligase</keyword>
<sequence length="821" mass="94113">MAEKRKYEPLKIEKKWQEIWDKNEEFEPKDDLSLPKKYILSMFPYPSGRIHMGHVRNYSIGDALARSYRKSGYNVLHPIGFDSFGMPAENAAIKHKIHPKIWTYENIDYMKKELASLGFSFSKKRILATSDPLYTKWEQSFFIKMFEKGLVYRKNAIINWCEYDQTVLANEQVEDGKCWRCGNDVVQKELPGYYFNITKYASELLDDLKLLEGKWPNQVITMQENWIGRSYGLEFKFYLDEASKEALGGKFDGFEVFTTRADTIYGVSYTALAPEHPIVKALLESDKIDENKKTKIKTILNQSPRERQASEKDGEFLGIYVVHPLTNEKIPVWVANFILADYGSGAIMAVPAHDQRDFEFASKFNLPIKPVVKPLDGESDSSKAYSEYGVAINSELINGLNSEEAKSFIIEKFEKDGLGKRITNYKLRDWGISRQRYWGAPIPVVHCKCCGVVPEKEENLPIALPEDVEITGEGNPLDKHPTWKFAKCPKCGKDAIRETDTMDTFVESSWYFARFTSDEKTWKQKALDEKSVNYWMNVDQYIGGIEHAILHLLYARFFQKVLRDLGYLRDDEPFENLLTQGMVLKDGKKMSKSKGNVVDPDDIINKYGADTARLFILFAAPPQKELEWNDSAVEGAFRFLNRLWEKAHTIKKIDKLPQIDHESLNKDEKFARQKIYEALKKSTEVFGDTFAFNTLIAACMEALNAINAQDNEDVNAEGFFIILNLLEPIVPHIANELSEELFGRKNFTKIAVKEEVFVKDSIALAVTVNGKKRAEFEVAASESEGEILKLAKQNVAKWLEGKEILKEIYIKGKLVNFVIKG</sequence>
<evidence type="ECO:0000256" key="3">
    <source>
        <dbReference type="ARBA" id="ARBA00022598"/>
    </source>
</evidence>
<dbReference type="EC" id="6.1.1.4" evidence="9"/>
<dbReference type="Pfam" id="PF08264">
    <property type="entry name" value="Anticodon_1"/>
    <property type="match status" value="1"/>
</dbReference>
<keyword evidence="6 9" id="KW-0648">Protein biosynthesis</keyword>
<protein>
    <recommendedName>
        <fullName evidence="9">Leucine--tRNA ligase</fullName>
        <ecNumber evidence="9">6.1.1.4</ecNumber>
    </recommendedName>
    <alternativeName>
        <fullName evidence="9">Leucyl-tRNA synthetase</fullName>
        <shortName evidence="9">LeuRS</shortName>
    </alternativeName>
</protein>
<dbReference type="CDD" id="cd07958">
    <property type="entry name" value="Anticodon_Ia_Leu_BEm"/>
    <property type="match status" value="1"/>
</dbReference>
<dbReference type="GO" id="GO:0002161">
    <property type="term" value="F:aminoacyl-tRNA deacylase activity"/>
    <property type="evidence" value="ECO:0007669"/>
    <property type="project" value="InterPro"/>
</dbReference>
<feature type="short sequence motif" description="'KMSKS' region" evidence="9">
    <location>
        <begin position="589"/>
        <end position="593"/>
    </location>
</feature>
<comment type="similarity">
    <text evidence="1 9 10">Belongs to the class-I aminoacyl-tRNA synthetase family.</text>
</comment>
<name>A0A0M4TAZ4_9BACT</name>
<dbReference type="InterPro" id="IPR025709">
    <property type="entry name" value="Leu_tRNA-synth_edit"/>
</dbReference>
<gene>
    <name evidence="9 14" type="primary">leuS</name>
    <name evidence="14" type="ORF">CCON33237_0722</name>
</gene>
<dbReference type="InterPro" id="IPR014729">
    <property type="entry name" value="Rossmann-like_a/b/a_fold"/>
</dbReference>
<feature type="domain" description="Leucyl-tRNA synthetase editing" evidence="13">
    <location>
        <begin position="224"/>
        <end position="413"/>
    </location>
</feature>
<reference evidence="15" key="1">
    <citation type="submission" date="2015-08" db="EMBL/GenBank/DDBJ databases">
        <title>Comparative genomics of the Campylobacter concisus group.</title>
        <authorList>
            <person name="Miller W.G."/>
            <person name="Yee E."/>
            <person name="Chapman M.H."/>
            <person name="Huynh S."/>
            <person name="Bono J.L."/>
            <person name="On S.L.W."/>
            <person name="St Leger J."/>
            <person name="Foster G."/>
            <person name="Parker C.T."/>
        </authorList>
    </citation>
    <scope>NUCLEOTIDE SEQUENCE [LARGE SCALE GENOMIC DNA]</scope>
    <source>
        <strain evidence="15">ATCC 33237</strain>
    </source>
</reference>
<feature type="short sequence motif" description="'HIGH' region" evidence="9">
    <location>
        <begin position="44"/>
        <end position="54"/>
    </location>
</feature>
<dbReference type="FunFam" id="1.10.730.10:FF:000002">
    <property type="entry name" value="Leucine--tRNA ligase"/>
    <property type="match status" value="1"/>
</dbReference>
<dbReference type="PRINTS" id="PR00985">
    <property type="entry name" value="TRNASYNTHLEU"/>
</dbReference>
<dbReference type="InterPro" id="IPR001412">
    <property type="entry name" value="aa-tRNA-synth_I_CS"/>
</dbReference>
<dbReference type="SUPFAM" id="SSF52374">
    <property type="entry name" value="Nucleotidylyl transferase"/>
    <property type="match status" value="1"/>
</dbReference>
<dbReference type="PANTHER" id="PTHR43740:SF2">
    <property type="entry name" value="LEUCINE--TRNA LIGASE, MITOCHONDRIAL"/>
    <property type="match status" value="1"/>
</dbReference>
<dbReference type="PROSITE" id="PS00178">
    <property type="entry name" value="AA_TRNA_LIGASE_I"/>
    <property type="match status" value="1"/>
</dbReference>
<dbReference type="PATRIC" id="fig|199.248.peg.747"/>
<organism evidence="14 15">
    <name type="scientific">Campylobacter concisus</name>
    <dbReference type="NCBI Taxonomy" id="199"/>
    <lineage>
        <taxon>Bacteria</taxon>
        <taxon>Pseudomonadati</taxon>
        <taxon>Campylobacterota</taxon>
        <taxon>Epsilonproteobacteria</taxon>
        <taxon>Campylobacterales</taxon>
        <taxon>Campylobacteraceae</taxon>
        <taxon>Campylobacter</taxon>
    </lineage>
</organism>
<evidence type="ECO:0000313" key="14">
    <source>
        <dbReference type="EMBL" id="ALF47411.1"/>
    </source>
</evidence>
<dbReference type="SUPFAM" id="SSF50677">
    <property type="entry name" value="ValRS/IleRS/LeuRS editing domain"/>
    <property type="match status" value="1"/>
</dbReference>
<accession>A0A0M4TAZ4</accession>
<dbReference type="GO" id="GO:0005524">
    <property type="term" value="F:ATP binding"/>
    <property type="evidence" value="ECO:0007669"/>
    <property type="project" value="UniProtKB-UniRule"/>
</dbReference>
<dbReference type="KEGG" id="ccoc:CCON33237_0722"/>
<evidence type="ECO:0000256" key="9">
    <source>
        <dbReference type="HAMAP-Rule" id="MF_00049"/>
    </source>
</evidence>
<dbReference type="SUPFAM" id="SSF47323">
    <property type="entry name" value="Anticodon-binding domain of a subclass of class I aminoacyl-tRNA synthetases"/>
    <property type="match status" value="1"/>
</dbReference>
<dbReference type="PANTHER" id="PTHR43740">
    <property type="entry name" value="LEUCYL-TRNA SYNTHETASE"/>
    <property type="match status" value="1"/>
</dbReference>
<evidence type="ECO:0000256" key="6">
    <source>
        <dbReference type="ARBA" id="ARBA00022917"/>
    </source>
</evidence>
<feature type="binding site" evidence="9">
    <location>
        <position position="592"/>
    </location>
    <ligand>
        <name>ATP</name>
        <dbReference type="ChEBI" id="CHEBI:30616"/>
    </ligand>
</feature>
<dbReference type="InterPro" id="IPR009080">
    <property type="entry name" value="tRNAsynth_Ia_anticodon-bd"/>
</dbReference>
<dbReference type="InterPro" id="IPR015413">
    <property type="entry name" value="Methionyl/Leucyl_tRNA_Synth"/>
</dbReference>
<comment type="catalytic activity">
    <reaction evidence="8 9">
        <text>tRNA(Leu) + L-leucine + ATP = L-leucyl-tRNA(Leu) + AMP + diphosphate</text>
        <dbReference type="Rhea" id="RHEA:11688"/>
        <dbReference type="Rhea" id="RHEA-COMP:9613"/>
        <dbReference type="Rhea" id="RHEA-COMP:9622"/>
        <dbReference type="ChEBI" id="CHEBI:30616"/>
        <dbReference type="ChEBI" id="CHEBI:33019"/>
        <dbReference type="ChEBI" id="CHEBI:57427"/>
        <dbReference type="ChEBI" id="CHEBI:78442"/>
        <dbReference type="ChEBI" id="CHEBI:78494"/>
        <dbReference type="ChEBI" id="CHEBI:456215"/>
        <dbReference type="EC" id="6.1.1.4"/>
    </reaction>
</comment>
<dbReference type="RefSeq" id="WP_054196432.1">
    <property type="nucleotide sequence ID" value="NZ_CABPUF010000002.1"/>
</dbReference>
<proteinExistence type="inferred from homology"/>
<evidence type="ECO:0000256" key="10">
    <source>
        <dbReference type="RuleBase" id="RU363039"/>
    </source>
</evidence>
<keyword evidence="7 9" id="KW-0030">Aminoacyl-tRNA synthetase</keyword>
<comment type="subcellular location">
    <subcellularLocation>
        <location evidence="9">Cytoplasm</location>
    </subcellularLocation>
</comment>
<evidence type="ECO:0000256" key="5">
    <source>
        <dbReference type="ARBA" id="ARBA00022840"/>
    </source>
</evidence>
<dbReference type="InterPro" id="IPR013155">
    <property type="entry name" value="M/V/L/I-tRNA-synth_anticd-bd"/>
</dbReference>
<evidence type="ECO:0000256" key="4">
    <source>
        <dbReference type="ARBA" id="ARBA00022741"/>
    </source>
</evidence>
<dbReference type="InterPro" id="IPR002302">
    <property type="entry name" value="Leu-tRNA-ligase"/>
</dbReference>
<dbReference type="FunFam" id="3.40.50.620:FF:000003">
    <property type="entry name" value="Leucine--tRNA ligase"/>
    <property type="match status" value="1"/>
</dbReference>
<evidence type="ECO:0000259" key="11">
    <source>
        <dbReference type="Pfam" id="PF08264"/>
    </source>
</evidence>
<keyword evidence="4 9" id="KW-0547">Nucleotide-binding</keyword>
<dbReference type="EMBL" id="CP012541">
    <property type="protein sequence ID" value="ALF47411.1"/>
    <property type="molecule type" value="Genomic_DNA"/>
</dbReference>
<feature type="domain" description="Methionyl/Leucyl tRNA synthetase" evidence="12">
    <location>
        <begin position="557"/>
        <end position="632"/>
    </location>
</feature>
<evidence type="ECO:0000256" key="7">
    <source>
        <dbReference type="ARBA" id="ARBA00023146"/>
    </source>
</evidence>
<evidence type="ECO:0000256" key="1">
    <source>
        <dbReference type="ARBA" id="ARBA00005594"/>
    </source>
</evidence>